<keyword evidence="1" id="KW-1133">Transmembrane helix</keyword>
<sequence>MMRALYLAIFDIPVMIVFCLAVSGQDRRLREFIIVFAIALVLTLLISALFPARTPLFHLIGPYPPYVPATGIGFERVVNSLRSGALLELQLHELHGILTFPSFHAASAIVFAWAGSTIRYMRWPIGSASFGMLLVTPMEGAHYFVDVTAGSFVGLGAIIFLKVLMLILRRQ</sequence>
<evidence type="ECO:0000313" key="4">
    <source>
        <dbReference type="Proteomes" id="UP001548713"/>
    </source>
</evidence>
<reference evidence="3 4" key="1">
    <citation type="submission" date="2024-07" db="EMBL/GenBank/DDBJ databases">
        <title>Novosphingobium kalidii RD2P27.</title>
        <authorList>
            <person name="Sun J.-Q."/>
        </authorList>
    </citation>
    <scope>NUCLEOTIDE SEQUENCE [LARGE SCALE GENOMIC DNA]</scope>
    <source>
        <strain evidence="3 4">RD2P27</strain>
    </source>
</reference>
<feature type="domain" description="Inositolphosphotransferase Aur1/Ipt1" evidence="2">
    <location>
        <begin position="8"/>
        <end position="159"/>
    </location>
</feature>
<dbReference type="InterPro" id="IPR026841">
    <property type="entry name" value="Aur1/Ipt1"/>
</dbReference>
<keyword evidence="1" id="KW-0812">Transmembrane</keyword>
<feature type="transmembrane region" description="Helical" evidence="1">
    <location>
        <begin position="151"/>
        <end position="168"/>
    </location>
</feature>
<keyword evidence="4" id="KW-1185">Reference proteome</keyword>
<feature type="transmembrane region" description="Helical" evidence="1">
    <location>
        <begin position="125"/>
        <end position="145"/>
    </location>
</feature>
<feature type="transmembrane region" description="Helical" evidence="1">
    <location>
        <begin position="32"/>
        <end position="52"/>
    </location>
</feature>
<evidence type="ECO:0000256" key="1">
    <source>
        <dbReference type="SAM" id="Phobius"/>
    </source>
</evidence>
<dbReference type="EMBL" id="JBEWLY010000020">
    <property type="protein sequence ID" value="MET1756403.1"/>
    <property type="molecule type" value="Genomic_DNA"/>
</dbReference>
<evidence type="ECO:0000259" key="2">
    <source>
        <dbReference type="Pfam" id="PF14378"/>
    </source>
</evidence>
<keyword evidence="1" id="KW-0472">Membrane</keyword>
<gene>
    <name evidence="3" type="ORF">ABVV53_13200</name>
</gene>
<name>A0ABV2D3N6_9SPHN</name>
<feature type="transmembrane region" description="Helical" evidence="1">
    <location>
        <begin position="6"/>
        <end position="25"/>
    </location>
</feature>
<organism evidence="3 4">
    <name type="scientific">Novosphingobium kalidii</name>
    <dbReference type="NCBI Taxonomy" id="3230299"/>
    <lineage>
        <taxon>Bacteria</taxon>
        <taxon>Pseudomonadati</taxon>
        <taxon>Pseudomonadota</taxon>
        <taxon>Alphaproteobacteria</taxon>
        <taxon>Sphingomonadales</taxon>
        <taxon>Sphingomonadaceae</taxon>
        <taxon>Novosphingobium</taxon>
    </lineage>
</organism>
<feature type="transmembrane region" description="Helical" evidence="1">
    <location>
        <begin position="94"/>
        <end position="113"/>
    </location>
</feature>
<accession>A0ABV2D3N6</accession>
<evidence type="ECO:0000313" key="3">
    <source>
        <dbReference type="EMBL" id="MET1756403.1"/>
    </source>
</evidence>
<proteinExistence type="predicted"/>
<comment type="caution">
    <text evidence="3">The sequence shown here is derived from an EMBL/GenBank/DDBJ whole genome shotgun (WGS) entry which is preliminary data.</text>
</comment>
<protein>
    <submittedName>
        <fullName evidence="3">Phosphatase PAP2 family protein</fullName>
    </submittedName>
</protein>
<dbReference type="Pfam" id="PF14378">
    <property type="entry name" value="PAP2_3"/>
    <property type="match status" value="1"/>
</dbReference>
<dbReference type="RefSeq" id="WP_353984896.1">
    <property type="nucleotide sequence ID" value="NZ_JBEWLY010000020.1"/>
</dbReference>
<dbReference type="Proteomes" id="UP001548713">
    <property type="component" value="Unassembled WGS sequence"/>
</dbReference>